<dbReference type="SUPFAM" id="SSF52799">
    <property type="entry name" value="(Phosphotyrosine protein) phosphatases II"/>
    <property type="match status" value="1"/>
</dbReference>
<gene>
    <name evidence="2" type="ORF">UFOPK2292_00566</name>
</gene>
<dbReference type="GO" id="GO:0004721">
    <property type="term" value="F:phosphoprotein phosphatase activity"/>
    <property type="evidence" value="ECO:0007669"/>
    <property type="project" value="InterPro"/>
</dbReference>
<feature type="domain" description="Tyrosine specific protein phosphatases" evidence="1">
    <location>
        <begin position="131"/>
        <end position="190"/>
    </location>
</feature>
<dbReference type="Pfam" id="PF13350">
    <property type="entry name" value="Y_phosphatase3"/>
    <property type="match status" value="1"/>
</dbReference>
<dbReference type="InterPro" id="IPR016130">
    <property type="entry name" value="Tyr_Pase_AS"/>
</dbReference>
<sequence>MNSAKIESLINDPHRLIALNAVHNFRDLGGYPTISGQTTKWRTLFRADGLYRLTPDDAQAVIDLGVKTVIDLRTDNEVKTRGTFPVDQFPVAFHHLSIIDATWNDGDTPVIEDTVEFLVWAYREMIANAAPKFANAIEVIAATDVLPLVFHCAAGKDRTGVLAAFILSILGVPDEIISADYGLTELGMKRLIKWAEVSQPDLAAAYANMPARFAAADPRAMAIILDDLNTKYGSVQNFVREIGVSDKTATTLRESLLTN</sequence>
<dbReference type="PROSITE" id="PS00383">
    <property type="entry name" value="TYR_PHOSPHATASE_1"/>
    <property type="match status" value="1"/>
</dbReference>
<reference evidence="2" key="1">
    <citation type="submission" date="2020-05" db="EMBL/GenBank/DDBJ databases">
        <authorList>
            <person name="Chiriac C."/>
            <person name="Salcher M."/>
            <person name="Ghai R."/>
            <person name="Kavagutti S V."/>
        </authorList>
    </citation>
    <scope>NUCLEOTIDE SEQUENCE</scope>
</reference>
<dbReference type="InterPro" id="IPR000387">
    <property type="entry name" value="Tyr_Pase_dom"/>
</dbReference>
<name>A0A6J6M048_9ZZZZ</name>
<dbReference type="EMBL" id="CAEZWU010000065">
    <property type="protein sequence ID" value="CAB4666145.1"/>
    <property type="molecule type" value="Genomic_DNA"/>
</dbReference>
<dbReference type="InterPro" id="IPR026893">
    <property type="entry name" value="Tyr/Ser_Pase_IphP-type"/>
</dbReference>
<dbReference type="InterPro" id="IPR029021">
    <property type="entry name" value="Prot-tyrosine_phosphatase-like"/>
</dbReference>
<dbReference type="PANTHER" id="PTHR31126">
    <property type="entry name" value="TYROSINE-PROTEIN PHOSPHATASE"/>
    <property type="match status" value="1"/>
</dbReference>
<dbReference type="Gene3D" id="3.90.190.10">
    <property type="entry name" value="Protein tyrosine phosphatase superfamily"/>
    <property type="match status" value="1"/>
</dbReference>
<dbReference type="PANTHER" id="PTHR31126:SF1">
    <property type="entry name" value="TYROSINE SPECIFIC PROTEIN PHOSPHATASES DOMAIN-CONTAINING PROTEIN"/>
    <property type="match status" value="1"/>
</dbReference>
<accession>A0A6J6M048</accession>
<evidence type="ECO:0000313" key="2">
    <source>
        <dbReference type="EMBL" id="CAB4666145.1"/>
    </source>
</evidence>
<protein>
    <submittedName>
        <fullName evidence="2">Unannotated protein</fullName>
    </submittedName>
</protein>
<evidence type="ECO:0000259" key="1">
    <source>
        <dbReference type="PROSITE" id="PS50056"/>
    </source>
</evidence>
<dbReference type="PROSITE" id="PS50056">
    <property type="entry name" value="TYR_PHOSPHATASE_2"/>
    <property type="match status" value="1"/>
</dbReference>
<proteinExistence type="predicted"/>
<organism evidence="2">
    <name type="scientific">freshwater metagenome</name>
    <dbReference type="NCBI Taxonomy" id="449393"/>
    <lineage>
        <taxon>unclassified sequences</taxon>
        <taxon>metagenomes</taxon>
        <taxon>ecological metagenomes</taxon>
    </lineage>
</organism>
<dbReference type="AlphaFoldDB" id="A0A6J6M048"/>